<dbReference type="EMBL" id="JACGWN010000014">
    <property type="protein sequence ID" value="KAL0406176.1"/>
    <property type="molecule type" value="Genomic_DNA"/>
</dbReference>
<gene>
    <name evidence="2" type="ORF">Slati_3931500</name>
</gene>
<reference evidence="2" key="1">
    <citation type="submission" date="2020-06" db="EMBL/GenBank/DDBJ databases">
        <authorList>
            <person name="Li T."/>
            <person name="Hu X."/>
            <person name="Zhang T."/>
            <person name="Song X."/>
            <person name="Zhang H."/>
            <person name="Dai N."/>
            <person name="Sheng W."/>
            <person name="Hou X."/>
            <person name="Wei L."/>
        </authorList>
    </citation>
    <scope>NUCLEOTIDE SEQUENCE</scope>
    <source>
        <strain evidence="2">KEN1</strain>
        <tissue evidence="2">Leaf</tissue>
    </source>
</reference>
<protein>
    <submittedName>
        <fullName evidence="2">Mitochondrial protein</fullName>
    </submittedName>
</protein>
<comment type="caution">
    <text evidence="2">The sequence shown here is derived from an EMBL/GenBank/DDBJ whole genome shotgun (WGS) entry which is preliminary data.</text>
</comment>
<dbReference type="PANTHER" id="PTHR33116">
    <property type="entry name" value="REVERSE TRANSCRIPTASE ZINC-BINDING DOMAIN-CONTAINING PROTEIN-RELATED-RELATED"/>
    <property type="match status" value="1"/>
</dbReference>
<accession>A0AAW2TN13</accession>
<organism evidence="2">
    <name type="scientific">Sesamum latifolium</name>
    <dbReference type="NCBI Taxonomy" id="2727402"/>
    <lineage>
        <taxon>Eukaryota</taxon>
        <taxon>Viridiplantae</taxon>
        <taxon>Streptophyta</taxon>
        <taxon>Embryophyta</taxon>
        <taxon>Tracheophyta</taxon>
        <taxon>Spermatophyta</taxon>
        <taxon>Magnoliopsida</taxon>
        <taxon>eudicotyledons</taxon>
        <taxon>Gunneridae</taxon>
        <taxon>Pentapetalae</taxon>
        <taxon>asterids</taxon>
        <taxon>lamiids</taxon>
        <taxon>Lamiales</taxon>
        <taxon>Pedaliaceae</taxon>
        <taxon>Sesamum</taxon>
    </lineage>
</organism>
<feature type="domain" description="Reverse transcriptase zinc-binding" evidence="1">
    <location>
        <begin position="336"/>
        <end position="426"/>
    </location>
</feature>
<proteinExistence type="predicted"/>
<dbReference type="InterPro" id="IPR026960">
    <property type="entry name" value="RVT-Znf"/>
</dbReference>
<dbReference type="Pfam" id="PF13966">
    <property type="entry name" value="zf-RVT"/>
    <property type="match status" value="1"/>
</dbReference>
<evidence type="ECO:0000259" key="1">
    <source>
        <dbReference type="Pfam" id="PF13966"/>
    </source>
</evidence>
<sequence>MCKSILFADDTLMFCQASEESLSCLQRVLVAFEVASGLKINKDKSAVVFSRNVETNVGASLPRILGIAVLSKHDRYLGLPTVTGRSKKEIFDGLKERIWRKLNTWSLKQLSQAGRAVLLKAVLQTIPSYAMSCFRIPETLLLELESFMANFFWNCGTASKIHWVAWAKLCTSKEEGGLGFRRLKEFNLALLAKQAWRVDLGPHSVLNAVLKHKYFPNSSFFDSRLGSSPSYTWKSLWGTRDVLAARMRWRVGDGSSILIIGHPWIPRLESFQPICHPVSLPPDSRVTSLLTDNKDWNTDHIKKEFCPLDTESILDIKVHEGERDSLVWNFDKQGRFSVRSAYKVVMRLGRSAECSANTQPWDFIWCSKAPPRVILFACRCVADALLTTTPMQSRGVRLTVGCGSCGSGTEDLLHILLNCSLARLVWAVSGLPWGSIDCAQSNTELWLREVHRRGAPLEALDIVRQATRVMNCTRASSGDVDSIALVM</sequence>
<dbReference type="PANTHER" id="PTHR33116:SF86">
    <property type="entry name" value="REVERSE TRANSCRIPTASE DOMAIN-CONTAINING PROTEIN"/>
    <property type="match status" value="1"/>
</dbReference>
<name>A0AAW2TN13_9LAMI</name>
<dbReference type="AlphaFoldDB" id="A0AAW2TN13"/>
<evidence type="ECO:0000313" key="2">
    <source>
        <dbReference type="EMBL" id="KAL0406176.1"/>
    </source>
</evidence>
<reference evidence="2" key="2">
    <citation type="journal article" date="2024" name="Plant">
        <title>Genomic evolution and insights into agronomic trait innovations of Sesamum species.</title>
        <authorList>
            <person name="Miao H."/>
            <person name="Wang L."/>
            <person name="Qu L."/>
            <person name="Liu H."/>
            <person name="Sun Y."/>
            <person name="Le M."/>
            <person name="Wang Q."/>
            <person name="Wei S."/>
            <person name="Zheng Y."/>
            <person name="Lin W."/>
            <person name="Duan Y."/>
            <person name="Cao H."/>
            <person name="Xiong S."/>
            <person name="Wang X."/>
            <person name="Wei L."/>
            <person name="Li C."/>
            <person name="Ma Q."/>
            <person name="Ju M."/>
            <person name="Zhao R."/>
            <person name="Li G."/>
            <person name="Mu C."/>
            <person name="Tian Q."/>
            <person name="Mei H."/>
            <person name="Zhang T."/>
            <person name="Gao T."/>
            <person name="Zhang H."/>
        </authorList>
    </citation>
    <scope>NUCLEOTIDE SEQUENCE</scope>
    <source>
        <strain evidence="2">KEN1</strain>
    </source>
</reference>